<dbReference type="FunFam" id="1.25.40.10:FF:000348">
    <property type="entry name" value="Pentatricopeptide repeat-containing protein chloroplastic"/>
    <property type="match status" value="1"/>
</dbReference>
<name>A0AAN7GJ65_9MYRT</name>
<organism evidence="5 6">
    <name type="scientific">Trapa incisa</name>
    <dbReference type="NCBI Taxonomy" id="236973"/>
    <lineage>
        <taxon>Eukaryota</taxon>
        <taxon>Viridiplantae</taxon>
        <taxon>Streptophyta</taxon>
        <taxon>Embryophyta</taxon>
        <taxon>Tracheophyta</taxon>
        <taxon>Spermatophyta</taxon>
        <taxon>Magnoliopsida</taxon>
        <taxon>eudicotyledons</taxon>
        <taxon>Gunneridae</taxon>
        <taxon>Pentapetalae</taxon>
        <taxon>rosids</taxon>
        <taxon>malvids</taxon>
        <taxon>Myrtales</taxon>
        <taxon>Lythraceae</taxon>
        <taxon>Trapa</taxon>
    </lineage>
</organism>
<keyword evidence="2" id="KW-0677">Repeat</keyword>
<dbReference type="GO" id="GO:0008270">
    <property type="term" value="F:zinc ion binding"/>
    <property type="evidence" value="ECO:0007669"/>
    <property type="project" value="InterPro"/>
</dbReference>
<dbReference type="GO" id="GO:0009451">
    <property type="term" value="P:RNA modification"/>
    <property type="evidence" value="ECO:0007669"/>
    <property type="project" value="InterPro"/>
</dbReference>
<dbReference type="GO" id="GO:0003723">
    <property type="term" value="F:RNA binding"/>
    <property type="evidence" value="ECO:0007669"/>
    <property type="project" value="InterPro"/>
</dbReference>
<evidence type="ECO:0000313" key="6">
    <source>
        <dbReference type="Proteomes" id="UP001345219"/>
    </source>
</evidence>
<dbReference type="InterPro" id="IPR002885">
    <property type="entry name" value="PPR_rpt"/>
</dbReference>
<dbReference type="PANTHER" id="PTHR47926:SF456">
    <property type="entry name" value="PENTATRICOPEPTIDE REPEAT-CONTAINING PROTEIN ELI1, CHLOROPLASTIC"/>
    <property type="match status" value="1"/>
</dbReference>
<evidence type="ECO:0000256" key="1">
    <source>
        <dbReference type="ARBA" id="ARBA00006643"/>
    </source>
</evidence>
<dbReference type="Gene3D" id="1.25.40.10">
    <property type="entry name" value="Tetratricopeptide repeat domain"/>
    <property type="match status" value="4"/>
</dbReference>
<feature type="repeat" description="PPR" evidence="3">
    <location>
        <begin position="326"/>
        <end position="360"/>
    </location>
</feature>
<evidence type="ECO:0000256" key="2">
    <source>
        <dbReference type="ARBA" id="ARBA00022737"/>
    </source>
</evidence>
<dbReference type="Proteomes" id="UP001345219">
    <property type="component" value="Chromosome 9"/>
</dbReference>
<dbReference type="InterPro" id="IPR046848">
    <property type="entry name" value="E_motif"/>
</dbReference>
<evidence type="ECO:0000256" key="3">
    <source>
        <dbReference type="PROSITE-ProRule" id="PRU00708"/>
    </source>
</evidence>
<dbReference type="Pfam" id="PF14432">
    <property type="entry name" value="DYW_deaminase"/>
    <property type="match status" value="1"/>
</dbReference>
<feature type="repeat" description="PPR" evidence="3">
    <location>
        <begin position="163"/>
        <end position="197"/>
    </location>
</feature>
<accession>A0AAN7GJ65</accession>
<dbReference type="InterPro" id="IPR046960">
    <property type="entry name" value="PPR_At4g14850-like_plant"/>
</dbReference>
<dbReference type="InterPro" id="IPR032867">
    <property type="entry name" value="DYW_dom"/>
</dbReference>
<comment type="caution">
    <text evidence="5">The sequence shown here is derived from an EMBL/GenBank/DDBJ whole genome shotgun (WGS) entry which is preliminary data.</text>
</comment>
<sequence>MSGCSSLLPVTVAPYPHGNSDRKLAKGAPSRIEILAFLKTCKDITRIHLAHAKIVRNGLQQDKFIAFELLRACSTAKSMEYATKIFSTLEAPNVFHYTAMIDGHVLSGSSEDGIRLYYQMIGSSIIPDGYVTASVLKACGLGLDLREGKEVHGQIMKLGLGCNRIVGINLIEAYGKCGAFQDAWKVFEKMPEQDVVLRTVMMSCYFDHGRVEEACAVFRGIGEKDTICWTALIDGLVGNGEMSKALQAFREMQRDNVNPNEFTLVCVLSACSHLGALELGRWVHSYLRNFKIDPNCFVGGALINMYARCGDIDESKQVFCQLRDRDVTTYNTMISGLALHGNSAEAIKTFQLMKKDGIQPNDLTFVSLLNACSHGGLAELGFEIFYSMKDYGIRPQVEHYGCMIDLLGRIGRPREAYDFMKSMNVHPDNIMLGSLLSNCKLHGDFELAEILAKILIDQSDLDSGTLVLLANLYASQGRWDDAALFRARMKNRGIRKEPGCSSIEVDGNIHEFLLGDIRHPERDRIYLKLGELDELLRSEGYSPVIKVVLHDLEGDEEKERTLTIHSERLAICYGLISTEPKSPLRIVKNLRICYDCHQVIKLITRVTERKIVVRDRNRFHHFENGTCSCGDYW</sequence>
<evidence type="ECO:0000313" key="5">
    <source>
        <dbReference type="EMBL" id="KAK4743910.1"/>
    </source>
</evidence>
<dbReference type="FunFam" id="1.25.40.10:FF:000184">
    <property type="entry name" value="Pentatricopeptide repeat-containing protein, chloroplastic"/>
    <property type="match status" value="1"/>
</dbReference>
<proteinExistence type="inferred from homology"/>
<dbReference type="PROSITE" id="PS51375">
    <property type="entry name" value="PPR"/>
    <property type="match status" value="6"/>
</dbReference>
<dbReference type="EMBL" id="JAXIOK010000022">
    <property type="protein sequence ID" value="KAK4743910.1"/>
    <property type="molecule type" value="Genomic_DNA"/>
</dbReference>
<keyword evidence="6" id="KW-1185">Reference proteome</keyword>
<feature type="repeat" description="PPR" evidence="3">
    <location>
        <begin position="361"/>
        <end position="395"/>
    </location>
</feature>
<dbReference type="Pfam" id="PF20431">
    <property type="entry name" value="E_motif"/>
    <property type="match status" value="1"/>
</dbReference>
<evidence type="ECO:0000259" key="4">
    <source>
        <dbReference type="Pfam" id="PF14432"/>
    </source>
</evidence>
<dbReference type="NCBIfam" id="TIGR00756">
    <property type="entry name" value="PPR"/>
    <property type="match status" value="5"/>
</dbReference>
<reference evidence="5 6" key="1">
    <citation type="journal article" date="2023" name="Hortic Res">
        <title>Pangenome of water caltrop reveals structural variations and asymmetric subgenome divergence after allopolyploidization.</title>
        <authorList>
            <person name="Zhang X."/>
            <person name="Chen Y."/>
            <person name="Wang L."/>
            <person name="Yuan Y."/>
            <person name="Fang M."/>
            <person name="Shi L."/>
            <person name="Lu R."/>
            <person name="Comes H.P."/>
            <person name="Ma Y."/>
            <person name="Chen Y."/>
            <person name="Huang G."/>
            <person name="Zhou Y."/>
            <person name="Zheng Z."/>
            <person name="Qiu Y."/>
        </authorList>
    </citation>
    <scope>NUCLEOTIDE SEQUENCE [LARGE SCALE GENOMIC DNA]</scope>
    <source>
        <tissue evidence="5">Roots</tissue>
    </source>
</reference>
<feature type="repeat" description="PPR" evidence="3">
    <location>
        <begin position="462"/>
        <end position="496"/>
    </location>
</feature>
<comment type="similarity">
    <text evidence="1">Belongs to the PPR family. PCMP-H subfamily.</text>
</comment>
<feature type="repeat" description="PPR" evidence="3">
    <location>
        <begin position="93"/>
        <end position="127"/>
    </location>
</feature>
<feature type="domain" description="DYW" evidence="4">
    <location>
        <begin position="540"/>
        <end position="633"/>
    </location>
</feature>
<protein>
    <recommendedName>
        <fullName evidence="4">DYW domain-containing protein</fullName>
    </recommendedName>
</protein>
<feature type="repeat" description="PPR" evidence="3">
    <location>
        <begin position="225"/>
        <end position="259"/>
    </location>
</feature>
<dbReference type="AlphaFoldDB" id="A0AAN7GJ65"/>
<dbReference type="InterPro" id="IPR011990">
    <property type="entry name" value="TPR-like_helical_dom_sf"/>
</dbReference>
<dbReference type="PANTHER" id="PTHR47926">
    <property type="entry name" value="PENTATRICOPEPTIDE REPEAT-CONTAINING PROTEIN"/>
    <property type="match status" value="1"/>
</dbReference>
<dbReference type="Pfam" id="PF01535">
    <property type="entry name" value="PPR"/>
    <property type="match status" value="4"/>
</dbReference>
<dbReference type="Pfam" id="PF13041">
    <property type="entry name" value="PPR_2"/>
    <property type="match status" value="2"/>
</dbReference>
<gene>
    <name evidence="5" type="ORF">SAY87_010222</name>
</gene>